<dbReference type="GO" id="GO:0051537">
    <property type="term" value="F:2 iron, 2 sulfur cluster binding"/>
    <property type="evidence" value="ECO:0007669"/>
    <property type="project" value="UniProtKB-KW"/>
</dbReference>
<dbReference type="Gene3D" id="3.30.390.30">
    <property type="match status" value="1"/>
</dbReference>
<dbReference type="RefSeq" id="WP_106447744.1">
    <property type="nucleotide sequence ID" value="NZ_CP027669.1"/>
</dbReference>
<dbReference type="Pfam" id="PF14759">
    <property type="entry name" value="Reductase_C"/>
    <property type="match status" value="1"/>
</dbReference>
<dbReference type="Pfam" id="PF07992">
    <property type="entry name" value="Pyr_redox_2"/>
    <property type="match status" value="1"/>
</dbReference>
<dbReference type="Gene3D" id="3.50.50.60">
    <property type="entry name" value="FAD/NAD(P)-binding domain"/>
    <property type="match status" value="2"/>
</dbReference>
<evidence type="ECO:0000313" key="10">
    <source>
        <dbReference type="EMBL" id="AVO42769.1"/>
    </source>
</evidence>
<dbReference type="AlphaFoldDB" id="A0A2S0N3Q0"/>
<keyword evidence="3" id="KW-0001">2Fe-2S</keyword>
<dbReference type="Pfam" id="PF00355">
    <property type="entry name" value="Rieske"/>
    <property type="match status" value="1"/>
</dbReference>
<dbReference type="Gene3D" id="2.102.10.10">
    <property type="entry name" value="Rieske [2Fe-2S] iron-sulphur domain"/>
    <property type="match status" value="1"/>
</dbReference>
<dbReference type="SUPFAM" id="SSF51905">
    <property type="entry name" value="FAD/NAD(P)-binding domain"/>
    <property type="match status" value="1"/>
</dbReference>
<evidence type="ECO:0000259" key="9">
    <source>
        <dbReference type="PROSITE" id="PS51296"/>
    </source>
</evidence>
<keyword evidence="8" id="KW-0411">Iron-sulfur</keyword>
<dbReference type="GO" id="GO:0046872">
    <property type="term" value="F:metal ion binding"/>
    <property type="evidence" value="ECO:0007669"/>
    <property type="project" value="UniProtKB-KW"/>
</dbReference>
<keyword evidence="7" id="KW-0408">Iron</keyword>
<keyword evidence="6" id="KW-0560">Oxidoreductase</keyword>
<dbReference type="InterPro" id="IPR028202">
    <property type="entry name" value="Reductase_C"/>
</dbReference>
<dbReference type="PROSITE" id="PS51296">
    <property type="entry name" value="RIESKE"/>
    <property type="match status" value="1"/>
</dbReference>
<dbReference type="GO" id="GO:0016651">
    <property type="term" value="F:oxidoreductase activity, acting on NAD(P)H"/>
    <property type="evidence" value="ECO:0007669"/>
    <property type="project" value="TreeGrafter"/>
</dbReference>
<dbReference type="InterPro" id="IPR036188">
    <property type="entry name" value="FAD/NAD-bd_sf"/>
</dbReference>
<proteinExistence type="predicted"/>
<evidence type="ECO:0000256" key="1">
    <source>
        <dbReference type="ARBA" id="ARBA00001974"/>
    </source>
</evidence>
<dbReference type="GO" id="GO:0005737">
    <property type="term" value="C:cytoplasm"/>
    <property type="evidence" value="ECO:0007669"/>
    <property type="project" value="TreeGrafter"/>
</dbReference>
<dbReference type="Proteomes" id="UP000239326">
    <property type="component" value="Chromosome"/>
</dbReference>
<dbReference type="InterPro" id="IPR023753">
    <property type="entry name" value="FAD/NAD-binding_dom"/>
</dbReference>
<dbReference type="InterPro" id="IPR036922">
    <property type="entry name" value="Rieske_2Fe-2S_sf"/>
</dbReference>
<evidence type="ECO:0000256" key="4">
    <source>
        <dbReference type="ARBA" id="ARBA00022723"/>
    </source>
</evidence>
<evidence type="ECO:0000256" key="8">
    <source>
        <dbReference type="ARBA" id="ARBA00023014"/>
    </source>
</evidence>
<protein>
    <submittedName>
        <fullName evidence="10">Pyridine nucleotide-disulfide oxidoreductase</fullName>
    </submittedName>
</protein>
<dbReference type="EMBL" id="CP027669">
    <property type="protein sequence ID" value="AVO42769.1"/>
    <property type="molecule type" value="Genomic_DNA"/>
</dbReference>
<dbReference type="PANTHER" id="PTHR43557">
    <property type="entry name" value="APOPTOSIS-INDUCING FACTOR 1"/>
    <property type="match status" value="1"/>
</dbReference>
<evidence type="ECO:0000256" key="7">
    <source>
        <dbReference type="ARBA" id="ARBA00023004"/>
    </source>
</evidence>
<sequence length="518" mass="54785">MSDTPSPWQGDDFAAGIALERIAEGAMLLGHAHGEALLLSRHGGQLFAVGATCTHYGGPLAEGLVVGDTVRCPWHHAAFSLRTGEALRAPALGGVGCWQVEERGGKAYVTGKRMAGPTSHAAKAGAPESIVIVGGGTAGQAAAETLRREGYAGPVTLLSSDTHLPCDRPNLSKNFLAGTAPAEWLSLRPAEFYQEQNIDVRLATQVVGIDPVQRQLQLADGSHLAYGALLLATGAEPVRLDLPGAHLPHVHVLRTQADGEALAKAAEGAQRAVVIGASFIGLEVAASLRARNVEVQVVGRENVLMEKVLGPQVGAYLKKLHEKNGVVFHLGTDPVSIDAQAVTLRSGETLPADLVVVGVGVRPALALAEQAGLAMDRGVAVDEYLQTSVPGIYAAGDIARWPDPATGERIRVEHWVVAGRQGQTAARNLLGQRERFDAVPFFWTEQYDFALAYVGHAEGWDEALIDGELAQQDCRITYRRAGKAQAVAVVHRDLDGLRAEVEMERAMAGTNGIAKARP</sequence>
<evidence type="ECO:0000256" key="6">
    <source>
        <dbReference type="ARBA" id="ARBA00023002"/>
    </source>
</evidence>
<keyword evidence="2" id="KW-0285">Flavoprotein</keyword>
<reference evidence="10 11" key="1">
    <citation type="submission" date="2018-03" db="EMBL/GenBank/DDBJ databases">
        <title>Genome sequencing of Simplicispira sp.</title>
        <authorList>
            <person name="Kim S.-J."/>
            <person name="Heo J."/>
            <person name="Kwon S.-W."/>
        </authorList>
    </citation>
    <scope>NUCLEOTIDE SEQUENCE [LARGE SCALE GENOMIC DNA]</scope>
    <source>
        <strain evidence="10 11">SC1-8</strain>
    </source>
</reference>
<dbReference type="InterPro" id="IPR016156">
    <property type="entry name" value="FAD/NAD-linked_Rdtase_dimer_sf"/>
</dbReference>
<name>A0A2S0N3Q0_9BURK</name>
<keyword evidence="11" id="KW-1185">Reference proteome</keyword>
<dbReference type="InterPro" id="IPR050446">
    <property type="entry name" value="FAD-oxidoreductase/Apoptosis"/>
</dbReference>
<keyword evidence="4" id="KW-0479">Metal-binding</keyword>
<organism evidence="10 11">
    <name type="scientific">Simplicispira suum</name>
    <dbReference type="NCBI Taxonomy" id="2109915"/>
    <lineage>
        <taxon>Bacteria</taxon>
        <taxon>Pseudomonadati</taxon>
        <taxon>Pseudomonadota</taxon>
        <taxon>Betaproteobacteria</taxon>
        <taxon>Burkholderiales</taxon>
        <taxon>Comamonadaceae</taxon>
        <taxon>Simplicispira</taxon>
    </lineage>
</organism>
<evidence type="ECO:0000256" key="3">
    <source>
        <dbReference type="ARBA" id="ARBA00022714"/>
    </source>
</evidence>
<accession>A0A2S0N3Q0</accession>
<dbReference type="PRINTS" id="PR00368">
    <property type="entry name" value="FADPNR"/>
</dbReference>
<dbReference type="PRINTS" id="PR00411">
    <property type="entry name" value="PNDRDTASEI"/>
</dbReference>
<dbReference type="PANTHER" id="PTHR43557:SF2">
    <property type="entry name" value="RIESKE DOMAIN-CONTAINING PROTEIN-RELATED"/>
    <property type="match status" value="1"/>
</dbReference>
<evidence type="ECO:0000256" key="5">
    <source>
        <dbReference type="ARBA" id="ARBA00022827"/>
    </source>
</evidence>
<keyword evidence="5" id="KW-0274">FAD</keyword>
<evidence type="ECO:0000256" key="2">
    <source>
        <dbReference type="ARBA" id="ARBA00022630"/>
    </source>
</evidence>
<gene>
    <name evidence="10" type="ORF">C6571_17015</name>
</gene>
<feature type="domain" description="Rieske" evidence="9">
    <location>
        <begin position="14"/>
        <end position="109"/>
    </location>
</feature>
<comment type="cofactor">
    <cofactor evidence="1">
        <name>FAD</name>
        <dbReference type="ChEBI" id="CHEBI:57692"/>
    </cofactor>
</comment>
<dbReference type="CDD" id="cd03478">
    <property type="entry name" value="Rieske_AIFL_N"/>
    <property type="match status" value="1"/>
</dbReference>
<dbReference type="OrthoDB" id="9769238at2"/>
<dbReference type="InterPro" id="IPR017941">
    <property type="entry name" value="Rieske_2Fe-2S"/>
</dbReference>
<dbReference type="SUPFAM" id="SSF50022">
    <property type="entry name" value="ISP domain"/>
    <property type="match status" value="1"/>
</dbReference>
<evidence type="ECO:0000313" key="11">
    <source>
        <dbReference type="Proteomes" id="UP000239326"/>
    </source>
</evidence>
<dbReference type="SUPFAM" id="SSF55424">
    <property type="entry name" value="FAD/NAD-linked reductases, dimerisation (C-terminal) domain"/>
    <property type="match status" value="1"/>
</dbReference>
<dbReference type="KEGG" id="simp:C6571_17015"/>